<dbReference type="EMBL" id="JRRC01034472">
    <property type="protein sequence ID" value="KHF98273.1"/>
    <property type="molecule type" value="Genomic_DNA"/>
</dbReference>
<comment type="caution">
    <text evidence="2">The sequence shown here is derived from an EMBL/GenBank/DDBJ whole genome shotgun (WGS) entry which is preliminary data.</text>
</comment>
<evidence type="ECO:0000313" key="2">
    <source>
        <dbReference type="EMBL" id="KHF98273.1"/>
    </source>
</evidence>
<protein>
    <submittedName>
        <fullName evidence="2">Uncharacterized protein</fullName>
    </submittedName>
</protein>
<gene>
    <name evidence="2" type="ORF">F383_37717</name>
</gene>
<dbReference type="Proteomes" id="UP000032142">
    <property type="component" value="Unassembled WGS sequence"/>
</dbReference>
<organism evidence="2 3">
    <name type="scientific">Gossypium arboreum</name>
    <name type="common">Tree cotton</name>
    <name type="synonym">Gossypium nanking</name>
    <dbReference type="NCBI Taxonomy" id="29729"/>
    <lineage>
        <taxon>Eukaryota</taxon>
        <taxon>Viridiplantae</taxon>
        <taxon>Streptophyta</taxon>
        <taxon>Embryophyta</taxon>
        <taxon>Tracheophyta</taxon>
        <taxon>Spermatophyta</taxon>
        <taxon>Magnoliopsida</taxon>
        <taxon>eudicotyledons</taxon>
        <taxon>Gunneridae</taxon>
        <taxon>Pentapetalae</taxon>
        <taxon>rosids</taxon>
        <taxon>malvids</taxon>
        <taxon>Malvales</taxon>
        <taxon>Malvaceae</taxon>
        <taxon>Malvoideae</taxon>
        <taxon>Gossypium</taxon>
    </lineage>
</organism>
<keyword evidence="3" id="KW-1185">Reference proteome</keyword>
<proteinExistence type="predicted"/>
<evidence type="ECO:0000256" key="1">
    <source>
        <dbReference type="SAM" id="MobiDB-lite"/>
    </source>
</evidence>
<dbReference type="AlphaFoldDB" id="A0A0B0MFS9"/>
<feature type="region of interest" description="Disordered" evidence="1">
    <location>
        <begin position="1"/>
        <end position="24"/>
    </location>
</feature>
<evidence type="ECO:0000313" key="3">
    <source>
        <dbReference type="Proteomes" id="UP000032142"/>
    </source>
</evidence>
<reference evidence="3" key="1">
    <citation type="submission" date="2014-09" db="EMBL/GenBank/DDBJ databases">
        <authorList>
            <person name="Mudge J."/>
            <person name="Ramaraj T."/>
            <person name="Lindquist I.E."/>
            <person name="Bharti A.K."/>
            <person name="Sundararajan A."/>
            <person name="Cameron C.T."/>
            <person name="Woodward J.E."/>
            <person name="May G.D."/>
            <person name="Brubaker C."/>
            <person name="Broadhvest J."/>
            <person name="Wilkins T.A."/>
        </authorList>
    </citation>
    <scope>NUCLEOTIDE SEQUENCE</scope>
    <source>
        <strain evidence="3">cv. AKA8401</strain>
    </source>
</reference>
<name>A0A0B0MFS9_GOSAR</name>
<sequence length="24" mass="2887">MLPNPQEWPFPNRTRLGLDMDMPM</sequence>
<accession>A0A0B0MFS9</accession>